<proteinExistence type="predicted"/>
<gene>
    <name evidence="1" type="ORF">DSM109990_03449</name>
</gene>
<dbReference type="EMBL" id="CP085145">
    <property type="protein sequence ID" value="UOA16565.1"/>
    <property type="molecule type" value="Genomic_DNA"/>
</dbReference>
<protein>
    <recommendedName>
        <fullName evidence="3">Transposase DDE domain-containing protein</fullName>
    </recommendedName>
</protein>
<evidence type="ECO:0000313" key="1">
    <source>
        <dbReference type="EMBL" id="UOA16565.1"/>
    </source>
</evidence>
<accession>A0ABY3ZPH7</accession>
<keyword evidence="1" id="KW-0614">Plasmid</keyword>
<reference evidence="2" key="1">
    <citation type="journal article" date="2022" name="Microorganisms">
        <title>Beyond the ABCs#Discovery of Three New Plasmid Types in Rhodobacterales (RepQ, RepY, RepW).</title>
        <authorList>
            <person name="Freese H.M."/>
            <person name="Ringel V."/>
            <person name="Overmann J."/>
            <person name="Petersen J."/>
        </authorList>
    </citation>
    <scope>NUCLEOTIDE SEQUENCE [LARGE SCALE GENOMIC DNA]</scope>
    <source>
        <strain evidence="2">DSM 109990</strain>
        <plasmid evidence="2">pDSM109990_a</plasmid>
    </source>
</reference>
<name>A0ABY3ZPH7_9RHOB</name>
<evidence type="ECO:0008006" key="3">
    <source>
        <dbReference type="Google" id="ProtNLM"/>
    </source>
</evidence>
<sequence length="217" mass="23843">MGLYALSRYKCINFTLLLGMRSFCVKRSDQARQPRPKTASWVFVDTTRLSNGSLVARWRPSTPLSTRSTSTAFHRVGTSDLYQQHRQKIEEPFGWAKSVGPHGSNCVWRPRQGPRQFPAVMAACKQATETSCCLTKGAKFDPASEAAKNRFQTVATEQLPSVAACYKLLDAQSDSTSGFSASSIASNLPTETSSKTHRAFSLMKTRSKLMCSGSTGK</sequence>
<evidence type="ECO:0000313" key="2">
    <source>
        <dbReference type="Proteomes" id="UP000831019"/>
    </source>
</evidence>
<organism evidence="1 2">
    <name type="scientific">Sulfitobacter dubius</name>
    <dbReference type="NCBI Taxonomy" id="218673"/>
    <lineage>
        <taxon>Bacteria</taxon>
        <taxon>Pseudomonadati</taxon>
        <taxon>Pseudomonadota</taxon>
        <taxon>Alphaproteobacteria</taxon>
        <taxon>Rhodobacterales</taxon>
        <taxon>Roseobacteraceae</taxon>
        <taxon>Sulfitobacter</taxon>
    </lineage>
</organism>
<keyword evidence="2" id="KW-1185">Reference proteome</keyword>
<geneLocation type="plasmid" evidence="1 2">
    <name>pDSM109990_a</name>
</geneLocation>
<dbReference type="Proteomes" id="UP000831019">
    <property type="component" value="Plasmid pDSM109990_a"/>
</dbReference>